<dbReference type="RefSeq" id="XP_030343881.1">
    <property type="nucleotide sequence ID" value="XM_030488021.1"/>
</dbReference>
<feature type="transmembrane region" description="Helical" evidence="10">
    <location>
        <begin position="329"/>
        <end position="345"/>
    </location>
</feature>
<dbReference type="AlphaFoldDB" id="A0A672U7B4"/>
<evidence type="ECO:0000256" key="3">
    <source>
        <dbReference type="ARBA" id="ARBA00022475"/>
    </source>
</evidence>
<reference evidence="11" key="2">
    <citation type="submission" date="2025-08" db="UniProtKB">
        <authorList>
            <consortium name="Ensembl"/>
        </authorList>
    </citation>
    <scope>IDENTIFICATION</scope>
</reference>
<keyword evidence="12" id="KW-1185">Reference proteome</keyword>
<feature type="transmembrane region" description="Helical" evidence="10">
    <location>
        <begin position="455"/>
        <end position="478"/>
    </location>
</feature>
<protein>
    <recommendedName>
        <fullName evidence="7">Monocarboxylate transporter 9</fullName>
    </recommendedName>
    <alternativeName>
        <fullName evidence="8">Solute carrier family 16 member 9</fullName>
    </alternativeName>
</protein>
<dbReference type="Proteomes" id="UP000472266">
    <property type="component" value="Chromosome 6"/>
</dbReference>
<keyword evidence="6 10" id="KW-0472">Membrane</keyword>
<dbReference type="GO" id="GO:0005886">
    <property type="term" value="C:plasma membrane"/>
    <property type="evidence" value="ECO:0007669"/>
    <property type="project" value="UniProtKB-SubCell"/>
</dbReference>
<sequence length="533" mass="59068">MLCCMYFLKGEISLCMNVCYSVELTCISKPRSVTFLMLCSVCFLFIQVLPLHPRSSDKMVFRKPPDGGWGWVIVVVSFFTQFLCYGSPLAVGVLYLEWLDVFGEGKGKTAWVGSLANGIGLLASPVCSICVSSFGARPVAIFSGFMVAGGLMMSSFAPNIYFLYISYGIVVGSSVGLFVYAALQRELIDLYGLDGCLLIVGALSLNILACGSLMRPLESSDSPPPEKTCIDKVPEQYFVYHEKDKTVEENISILEKGYVDEKCANNMPDYKQDSILNKNVLNSINVNEKDTYKKKVVEQTNFCKQLAKRKWQLYLNYWEETMVLFKNKVFSALFVAILLFDIGGFPPSLLMEDVARSANINEDDYHMPLISIIGIMTAVGKLTLGILADFKWVNTLYLYVTTLLMTGVALFAIPFAKGYLTLAMLSGVLGFLTGNWSIFPYVTTKTVGIEKLTHAYGILMFFAGLGNSLGPPIVGWFYDWTQEYDTAFYFSGFCVLLGGFLLLLVALPCWNACTNQSSKLPPNTYSYKVASSA</sequence>
<feature type="transmembrane region" description="Helical" evidence="10">
    <location>
        <begin position="365"/>
        <end position="384"/>
    </location>
</feature>
<evidence type="ECO:0000256" key="6">
    <source>
        <dbReference type="ARBA" id="ARBA00023136"/>
    </source>
</evidence>
<dbReference type="PANTHER" id="PTHR11360">
    <property type="entry name" value="MONOCARBOXYLATE TRANSPORTER"/>
    <property type="match status" value="1"/>
</dbReference>
<name>A0A672U7B4_STRHB</name>
<evidence type="ECO:0000256" key="9">
    <source>
        <dbReference type="ARBA" id="ARBA00058966"/>
    </source>
</evidence>
<dbReference type="InterPro" id="IPR036259">
    <property type="entry name" value="MFS_trans_sf"/>
</dbReference>
<evidence type="ECO:0000256" key="2">
    <source>
        <dbReference type="ARBA" id="ARBA00006727"/>
    </source>
</evidence>
<dbReference type="InterPro" id="IPR011701">
    <property type="entry name" value="MFS"/>
</dbReference>
<evidence type="ECO:0000256" key="4">
    <source>
        <dbReference type="ARBA" id="ARBA00022692"/>
    </source>
</evidence>
<reference evidence="11" key="3">
    <citation type="submission" date="2025-09" db="UniProtKB">
        <authorList>
            <consortium name="Ensembl"/>
        </authorList>
    </citation>
    <scope>IDENTIFICATION</scope>
</reference>
<evidence type="ECO:0000256" key="5">
    <source>
        <dbReference type="ARBA" id="ARBA00022989"/>
    </source>
</evidence>
<evidence type="ECO:0000313" key="11">
    <source>
        <dbReference type="Ensembl" id="ENSSHBP00005010766.1"/>
    </source>
</evidence>
<dbReference type="OMA" id="WLHTYQE"/>
<comment type="subcellular location">
    <subcellularLocation>
        <location evidence="1">Cell membrane</location>
        <topology evidence="1">Multi-pass membrane protein</topology>
    </subcellularLocation>
</comment>
<dbReference type="PANTHER" id="PTHR11360:SF158">
    <property type="entry name" value="MONOCARBOXYLATE TRANSPORTER 9"/>
    <property type="match status" value="1"/>
</dbReference>
<evidence type="ECO:0000256" key="1">
    <source>
        <dbReference type="ARBA" id="ARBA00004651"/>
    </source>
</evidence>
<dbReference type="Pfam" id="PF07690">
    <property type="entry name" value="MFS_1"/>
    <property type="match status" value="1"/>
</dbReference>
<dbReference type="FunFam" id="1.20.1250.20:FF:000127">
    <property type="entry name" value="Monocarboxylate transporter 9 isoform X2"/>
    <property type="match status" value="1"/>
</dbReference>
<dbReference type="GO" id="GO:0005308">
    <property type="term" value="F:creatine transmembrane transporter activity"/>
    <property type="evidence" value="ECO:0007669"/>
    <property type="project" value="Ensembl"/>
</dbReference>
<reference evidence="11 12" key="1">
    <citation type="submission" date="2019-11" db="EMBL/GenBank/DDBJ databases">
        <title>Strigops habroptila (kakapo) genome, bStrHab1, primary haplotype, v2.</title>
        <authorList>
            <person name="Jarvis E.D."/>
            <person name="Howard J."/>
            <person name="Rhie A."/>
            <person name="Phillippy A."/>
            <person name="Korlach J."/>
            <person name="Digby A."/>
            <person name="Iorns D."/>
            <person name="Eason D."/>
            <person name="Robertson B."/>
            <person name="Raemaekers T."/>
            <person name="Howe K."/>
            <person name="Lewin H."/>
            <person name="Damas J."/>
            <person name="Hastie A."/>
            <person name="Tracey A."/>
            <person name="Chow W."/>
            <person name="Fedrigo O."/>
        </authorList>
    </citation>
    <scope>NUCLEOTIDE SEQUENCE [LARGE SCALE GENOMIC DNA]</scope>
</reference>
<evidence type="ECO:0000256" key="7">
    <source>
        <dbReference type="ARBA" id="ARBA00035035"/>
    </source>
</evidence>
<evidence type="ECO:0000256" key="8">
    <source>
        <dbReference type="ARBA" id="ARBA00035039"/>
    </source>
</evidence>
<accession>A0A672U7B4</accession>
<keyword evidence="3" id="KW-1003">Cell membrane</keyword>
<dbReference type="GO" id="GO:0008028">
    <property type="term" value="F:monocarboxylic acid transmembrane transporter activity"/>
    <property type="evidence" value="ECO:0007669"/>
    <property type="project" value="TreeGrafter"/>
</dbReference>
<feature type="transmembrane region" description="Helical" evidence="10">
    <location>
        <begin position="490"/>
        <end position="510"/>
    </location>
</feature>
<proteinExistence type="inferred from homology"/>
<keyword evidence="4 10" id="KW-0812">Transmembrane</keyword>
<feature type="transmembrane region" description="Helical" evidence="10">
    <location>
        <begin position="110"/>
        <end position="134"/>
    </location>
</feature>
<dbReference type="SUPFAM" id="SSF103473">
    <property type="entry name" value="MFS general substrate transporter"/>
    <property type="match status" value="1"/>
</dbReference>
<feature type="transmembrane region" description="Helical" evidence="10">
    <location>
        <begin position="396"/>
        <end position="416"/>
    </location>
</feature>
<gene>
    <name evidence="11" type="primary">SLC16A9</name>
</gene>
<dbReference type="InParanoid" id="A0A672U7B4"/>
<feature type="transmembrane region" description="Helical" evidence="10">
    <location>
        <begin position="140"/>
        <end position="157"/>
    </location>
</feature>
<comment type="function">
    <text evidence="9">Extracellular pH-and Na(+)-sensitive low-affinity creatine transporter. Also functions as a pH-independent carnitine efflux transporter.</text>
</comment>
<dbReference type="FunCoup" id="A0A672U7B4">
    <property type="interactions" value="1"/>
</dbReference>
<feature type="transmembrane region" description="Helical" evidence="10">
    <location>
        <begin position="33"/>
        <end position="51"/>
    </location>
</feature>
<dbReference type="GeneID" id="115608735"/>
<feature type="transmembrane region" description="Helical" evidence="10">
    <location>
        <begin position="71"/>
        <end position="98"/>
    </location>
</feature>
<dbReference type="InterPro" id="IPR050327">
    <property type="entry name" value="Proton-linked_MCT"/>
</dbReference>
<feature type="transmembrane region" description="Helical" evidence="10">
    <location>
        <begin position="422"/>
        <end position="443"/>
    </location>
</feature>
<dbReference type="Ensembl" id="ENSSHBT00005012969.1">
    <property type="protein sequence ID" value="ENSSHBP00005010766.1"/>
    <property type="gene ID" value="ENSSHBG00005009362.1"/>
</dbReference>
<evidence type="ECO:0000313" key="12">
    <source>
        <dbReference type="Proteomes" id="UP000472266"/>
    </source>
</evidence>
<organism evidence="11 12">
    <name type="scientific">Strigops habroptila</name>
    <name type="common">Kakapo</name>
    <dbReference type="NCBI Taxonomy" id="2489341"/>
    <lineage>
        <taxon>Eukaryota</taxon>
        <taxon>Metazoa</taxon>
        <taxon>Chordata</taxon>
        <taxon>Craniata</taxon>
        <taxon>Vertebrata</taxon>
        <taxon>Euteleostomi</taxon>
        <taxon>Archelosauria</taxon>
        <taxon>Archosauria</taxon>
        <taxon>Dinosauria</taxon>
        <taxon>Saurischia</taxon>
        <taxon>Theropoda</taxon>
        <taxon>Coelurosauria</taxon>
        <taxon>Aves</taxon>
        <taxon>Neognathae</taxon>
        <taxon>Neoaves</taxon>
        <taxon>Telluraves</taxon>
        <taxon>Australaves</taxon>
        <taxon>Psittaciformes</taxon>
        <taxon>Psittacidae</taxon>
        <taxon>Strigops</taxon>
    </lineage>
</organism>
<comment type="similarity">
    <text evidence="2">Belongs to the major facilitator superfamily. Monocarboxylate porter (TC 2.A.1.13) family.</text>
</comment>
<evidence type="ECO:0000256" key="10">
    <source>
        <dbReference type="SAM" id="Phobius"/>
    </source>
</evidence>
<dbReference type="GO" id="GO:0046415">
    <property type="term" value="P:urate metabolic process"/>
    <property type="evidence" value="ECO:0007669"/>
    <property type="project" value="Ensembl"/>
</dbReference>
<keyword evidence="5 10" id="KW-1133">Transmembrane helix</keyword>
<dbReference type="GeneTree" id="ENSGT00940000156416"/>
<dbReference type="GO" id="GO:0015226">
    <property type="term" value="F:carnitine transmembrane transporter activity"/>
    <property type="evidence" value="ECO:0007669"/>
    <property type="project" value="Ensembl"/>
</dbReference>
<feature type="transmembrane region" description="Helical" evidence="10">
    <location>
        <begin position="164"/>
        <end position="184"/>
    </location>
</feature>
<dbReference type="CTD" id="220963"/>
<dbReference type="Gene3D" id="1.20.1250.20">
    <property type="entry name" value="MFS general substrate transporter like domains"/>
    <property type="match status" value="1"/>
</dbReference>